<evidence type="ECO:0000313" key="8">
    <source>
        <dbReference type="Proteomes" id="UP000802098"/>
    </source>
</evidence>
<dbReference type="PROSITE" id="PS50887">
    <property type="entry name" value="GGDEF"/>
    <property type="match status" value="1"/>
</dbReference>
<evidence type="ECO:0000256" key="1">
    <source>
        <dbReference type="ARBA" id="ARBA00010587"/>
    </source>
</evidence>
<dbReference type="InterPro" id="IPR050469">
    <property type="entry name" value="Diguanylate_Cyclase"/>
</dbReference>
<dbReference type="Gene3D" id="3.30.70.270">
    <property type="match status" value="1"/>
</dbReference>
<dbReference type="SUPFAM" id="SSF47188">
    <property type="entry name" value="Hemerythrin-like"/>
    <property type="match status" value="1"/>
</dbReference>
<name>A0ABX0HXN3_9BURK</name>
<organism evidence="7 8">
    <name type="scientific">Rubrivivax benzoatilyticus</name>
    <dbReference type="NCBI Taxonomy" id="316997"/>
    <lineage>
        <taxon>Bacteria</taxon>
        <taxon>Pseudomonadati</taxon>
        <taxon>Pseudomonadota</taxon>
        <taxon>Betaproteobacteria</taxon>
        <taxon>Burkholderiales</taxon>
        <taxon>Sphaerotilaceae</taxon>
        <taxon>Rubrivivax</taxon>
    </lineage>
</organism>
<dbReference type="Pfam" id="PF01814">
    <property type="entry name" value="Hemerythrin"/>
    <property type="match status" value="1"/>
</dbReference>
<dbReference type="InterPro" id="IPR029787">
    <property type="entry name" value="Nucleotide_cyclase"/>
</dbReference>
<evidence type="ECO:0000256" key="3">
    <source>
        <dbReference type="ARBA" id="ARBA00022723"/>
    </source>
</evidence>
<dbReference type="InterPro" id="IPR000160">
    <property type="entry name" value="GGDEF_dom"/>
</dbReference>
<accession>A0ABX0HXN3</accession>
<feature type="domain" description="GGDEF" evidence="6">
    <location>
        <begin position="268"/>
        <end position="404"/>
    </location>
</feature>
<comment type="similarity">
    <text evidence="1">Belongs to the hemerythrin family.</text>
</comment>
<dbReference type="NCBIfam" id="TIGR02481">
    <property type="entry name" value="hemeryth_dom"/>
    <property type="match status" value="1"/>
</dbReference>
<evidence type="ECO:0000313" key="7">
    <source>
        <dbReference type="EMBL" id="NHK98115.1"/>
    </source>
</evidence>
<evidence type="ECO:0000256" key="4">
    <source>
        <dbReference type="ARBA" id="ARBA00023004"/>
    </source>
</evidence>
<keyword evidence="4" id="KW-0408">Iron</keyword>
<proteinExistence type="inferred from homology"/>
<sequence>MTMNCTTETSAADFMDLLAQPDEAGGQHLFEVFPWNDNFNTGNALIDEQHRRLVDLLNQLAGTLVHNRAFEVEAAFAELAAYADYHFSAEEEIWVDCFGDDVWLHNHQAAHGAFLPKVQDLKQAEGGQPLYQQIEGMVKFLIRWLAFHIIVEDKRFALVVAEVQAGALLDEAKLKAERKMGASSVRLLIDTVLGMYENLSSRTLNLLRERRARVEAEEKLRQAYVDLEAANRRLEESAITDDLTGLFNRRHFDAVFAAELARARRERSTLTLALLDLDHFKRLNDTFGHVAGDEALVSVAAALREHGRRAGDYAFRLGGEEFALLACSSSPSGRGRELFEAIRRDIEALAIPNSRSATAPTLTVSIGAIVRVPQPADTAQTLFLEADRLLYEAKQQGRNRIVCG</sequence>
<comment type="caution">
    <text evidence="7">The sequence shown here is derived from an EMBL/GenBank/DDBJ whole genome shotgun (WGS) entry which is preliminary data.</text>
</comment>
<dbReference type="Pfam" id="PF00990">
    <property type="entry name" value="GGDEF"/>
    <property type="match status" value="1"/>
</dbReference>
<dbReference type="PANTHER" id="PTHR45138:SF9">
    <property type="entry name" value="DIGUANYLATE CYCLASE DGCM-RELATED"/>
    <property type="match status" value="1"/>
</dbReference>
<keyword evidence="3" id="KW-0479">Metal-binding</keyword>
<dbReference type="NCBIfam" id="TIGR00254">
    <property type="entry name" value="GGDEF"/>
    <property type="match status" value="1"/>
</dbReference>
<dbReference type="CDD" id="cd01949">
    <property type="entry name" value="GGDEF"/>
    <property type="match status" value="1"/>
</dbReference>
<dbReference type="InterPro" id="IPR035938">
    <property type="entry name" value="Hemerythrin-like_sf"/>
</dbReference>
<gene>
    <name evidence="7" type="ORF">G7087_06970</name>
</gene>
<keyword evidence="8" id="KW-1185">Reference proteome</keyword>
<evidence type="ECO:0000259" key="6">
    <source>
        <dbReference type="PROSITE" id="PS50887"/>
    </source>
</evidence>
<evidence type="ECO:0000256" key="5">
    <source>
        <dbReference type="ARBA" id="ARBA00034247"/>
    </source>
</evidence>
<dbReference type="EC" id="2.7.7.65" evidence="2"/>
<dbReference type="Gene3D" id="1.20.120.50">
    <property type="entry name" value="Hemerythrin-like"/>
    <property type="match status" value="1"/>
</dbReference>
<dbReference type="InterPro" id="IPR012827">
    <property type="entry name" value="Hemerythrin_metal-bd"/>
</dbReference>
<dbReference type="CDD" id="cd12107">
    <property type="entry name" value="Hemerythrin"/>
    <property type="match status" value="1"/>
</dbReference>
<dbReference type="SMART" id="SM00267">
    <property type="entry name" value="GGDEF"/>
    <property type="match status" value="1"/>
</dbReference>
<reference evidence="7 8" key="1">
    <citation type="submission" date="2020-03" db="EMBL/GenBank/DDBJ databases">
        <title>Rubrivivax benzoatilyticus JA2 (sequenced after 10 years sub-culturing).</title>
        <authorList>
            <person name="Gupta D."/>
            <person name="Chintalapati S."/>
            <person name="Chintalapati V.R."/>
        </authorList>
    </citation>
    <scope>NUCLEOTIDE SEQUENCE [LARGE SCALE GENOMIC DNA]</scope>
    <source>
        <strain evidence="7 8">JA2-Mal</strain>
    </source>
</reference>
<dbReference type="PANTHER" id="PTHR45138">
    <property type="entry name" value="REGULATORY COMPONENTS OF SENSORY TRANSDUCTION SYSTEM"/>
    <property type="match status" value="1"/>
</dbReference>
<comment type="catalytic activity">
    <reaction evidence="5">
        <text>2 GTP = 3',3'-c-di-GMP + 2 diphosphate</text>
        <dbReference type="Rhea" id="RHEA:24898"/>
        <dbReference type="ChEBI" id="CHEBI:33019"/>
        <dbReference type="ChEBI" id="CHEBI:37565"/>
        <dbReference type="ChEBI" id="CHEBI:58805"/>
        <dbReference type="EC" id="2.7.7.65"/>
    </reaction>
</comment>
<dbReference type="Proteomes" id="UP000802098">
    <property type="component" value="Unassembled WGS sequence"/>
</dbReference>
<protein>
    <recommendedName>
        <fullName evidence="2">diguanylate cyclase</fullName>
        <ecNumber evidence="2">2.7.7.65</ecNumber>
    </recommendedName>
</protein>
<dbReference type="SUPFAM" id="SSF55073">
    <property type="entry name" value="Nucleotide cyclase"/>
    <property type="match status" value="1"/>
</dbReference>
<dbReference type="InterPro" id="IPR012312">
    <property type="entry name" value="Hemerythrin-like"/>
</dbReference>
<dbReference type="EMBL" id="JAAOCD010000002">
    <property type="protein sequence ID" value="NHK98115.1"/>
    <property type="molecule type" value="Genomic_DNA"/>
</dbReference>
<dbReference type="InterPro" id="IPR043128">
    <property type="entry name" value="Rev_trsase/Diguanyl_cyclase"/>
</dbReference>
<evidence type="ECO:0000256" key="2">
    <source>
        <dbReference type="ARBA" id="ARBA00012528"/>
    </source>
</evidence>